<feature type="compositionally biased region" description="Basic and acidic residues" evidence="1">
    <location>
        <begin position="600"/>
        <end position="617"/>
    </location>
</feature>
<name>A0A8J9Y580_9NEOP</name>
<feature type="region of interest" description="Disordered" evidence="1">
    <location>
        <begin position="3815"/>
        <end position="3847"/>
    </location>
</feature>
<feature type="region of interest" description="Disordered" evidence="1">
    <location>
        <begin position="3104"/>
        <end position="3143"/>
    </location>
</feature>
<sequence>MSEGDVSLIRDEDVLRRMWQQTEDFSRKKEIRAHMYRLREERLRNLYSPEPGAEAKGCEFSSTQGHVKSFADQSFQSMKSKEVRDAGSPPKEFTYRGQDLKELSNAGWNVESENRTTDDGHTHVKSVHANIEGRYDVDGGHGQFAAVDHTKQAVTEYDDGNTSLKRNENVSDTAAHEEVVRKTDDGTHFSSTKSSSTSSSKFEQISSKRETVPYKITGDYDLSSQKSFDTNRNEKITSNEYTKTTNYEQNLRTDFDQGDLISRKIDYPDENTKVIVETRCLPDGTRVTSTRREFRAPAVQTSHSEEHSHQVRSENKSSSYSSSQKRTHVDESTSNIVHEHFEDNTNNIVDSQKIIDDYDFKRNKDIDSLINKKDNYKYDANIDNSTERKQESNDKIRSTHHEVYTSQNEDYSQRRNMSEMQSVQDVNERMHSTVKKTHSVKNVEDYTDHTMNKTESVQDIKNRTYNTVNKNHSDNNVEQKTHNIIRENVVIEKKSDQYQSTYQTDFSQKKISNDWSPAHQAWASTLRSDTPSRPSTRASSPGSKTFKSSTSSLRSSVSPDKTYRKPSSRGNSPNKIDRLSPTHIISEKYSSTNSSSSVVERTKKSTSPDRKTQDCHPSRSSTSPEKYYPNRSSSPSQNSQRNDTPRADSNTSKSTFKPKEKSTSPQRPYLNAEREPTNQTIPPTQNVTGPRDSSPQKFLKSDFKNSEVPVMDERPVKYYTPDFSPTKTNPVNEMPRKQSLSPDRKTRHQKPSSPTKSATEPIQRQYKEPSPVRKLPQEAKATDDCLPGYMKPTASSKPKFTDNPSPTQKYSESTINAFEKPSKSPERRGYDRTVHKIKEDHYKFIDEETKMYSVSNNRQTIETETNEPTSAPGKLKVSDSLDSLDNDQYLKSRSPSPEKCSNESPSCWPKRPNEDISNINDTLQEPEQISKSRSSPTRILAQNITKPDNSSRPKDLLRHSKSPSPTRQRPTTSELRHEFTTYKSKSPSPEKSPSPKRHIFNKEKLYEEKELSPNKKSSIPSKPIIQDTGKPDKTLKNGDTLPETTYSPTEDRAPLRNRKPSPVKNNQKATKVDKISGKQITTMDTVIHATSKHIETTDNFSDHTLKQNHVTLINDEATERQTSPKRAASPTKFGTFDKKLQHHGRFEDKQDIPEKKIQPDKPKTDQTPSHTLLNKSPRNSVSPSKVLSKEIKYKQASDFINQEKNFEEINKHTLKERPRQLVTPSTSPTRKPKSTEIPTSSGQSSPTTSCGFEYFPASQTKTIITDLDNKDFYAQNTKYNQNEEEKSVNNQSSSKIPCRSPSPEKHPTKETLPRKSSLKKTVSNQMSPTEKPPSNFLVSPNVETKEFTDHKVVIQDHPIKQSDKPVKPKPPFERRETYEERCRKILGMIETDTRESEETTNKQASELSSPSVSPCRSPSPKKNSLFNKNVTEETEITNVDKFSSYECEDDSGKNVNLNNICDNRKISKIPTRETSPTKLQDITGEKQESITSIKTTTFDTKESIKKEVSEKLHEKSKYLRSSPEKKIEEQNIYGKFDVPDNIRHPIKQSKPTEVIKHPESPVSKQLVNDDKGVDTKTKPKTTISINKHTKPKGDKPSEYEINHSTTSVIEDSDDNINDEISFPKSKSPITPTHKLPVKASATKQVDDYHSNRTSILTSEFIASENEKEVLDRVQKSLRKLSPERIEKPSIRDKSPSKSTTALRDLEITSKSDKTLENKTKKHTEKSTTNIITEDVDYVENQKNDKPKDQKISSKPPSRNVSPIKKVSNISPLPARSTSPKKPVSPIERPQSPSIPKVCGIKPRDTITSHIRKPSPGTIPQAKLEKPTVVDVKKGTTNINKQPSHSTQKSTTTKLSLNKTQSAFNKSSEQDLKKIPVPKVKDNLRKDNTKVMRTVSDITLKSKQTSPQRIKSKPEIQVNDISTGKTTRQTLTSSKIQKSLPKESQIKLPTSKPKSATALNTSTDDDDVIIDVQQAKSSRENSPDRICPTPVGFTEDVGTPRFPDEVNEPDDDYQKRTYQTIHEAESIVDDIVEISEDDELFTKKTDLEEYIEADERLLSVNDKVSKFAHKNENVTNDTTERFKETERKAHSDFMDENLKSDDCLLSVSEKVNKFAKGPIHTKDNKSPSRNIVEEFDKHTTYQDDYTKLSVNDKAHLFIETAENVKTTKPKPTQKIERPDFNDVDDTLKSDDCLLSVSDKVNKFVKTAEQFLNETYEDDEKEKKIKEQHEKIMRKIVENMDDTVTKSHNEDSVNDTKLSSKKYDNENRRSSLTKETVSSNAKVKDYISPNIKPTEKPSVKITTLRSSDAVKKAKALFETIASTTTSTHKTAETPSKSSKLTDNIGMKKPPKLNPTNVHPAEKGNNTAKEKEIINLSTLTTTKKETLNEAVTEIHDQRHIREEKPHRASPARLRPLSPEVIKAKSPCHQLNDVASTVHSNDISKQKLLGSEKSQDKIPGYQRPTKTSQIKEETKIVEETEVSSRRGSGKFGVELRRTSTDRSTPTNERRRSSVEHHQPCIEDIFDLDLLEQMLEKVVGYEQRRRIRAQIRVAKKKIEKEQVDTSNTLKVKQSVSKTTKLRSPDRHHKSPERAKVAPQKTVSPDRHLKTTPHKAFSPTRNIKSSPHTTLPSEPKGLENKHVLNGHGKETYLNDNEKFPRPHSPEKMSTKMPTKSRSPTRHASPEKKRPMSPTKTSATKPKSNRFNEYASAYMKKVGLKDSDKKIEIKKSHVDEQKTKKSEVLHTVETKVSTISSKKTSERTASQDTFEVTHINGGRSPSPVKLTENRPQQQEKLRTLQRQISPKRTIHGPERAPRSPDRKRSPQRSLSPELIRQKSDTSKIQAKKETIIKTVFDIEKKLPQKPKQEEKPTWVMNRNLKKTSETRTFTTKKVEPEKPKYRAVSPSKVISKPIDVITSSYGPGPLDADGRPLFGIKALRNGANYQVKGTVIRQEFHSRNGGEPEGTVSVTAYSTEPEDLEKLLQTQGERPSRIHGLAAITTTKKFGGDTGTTLSEVHNKEERAVLDQFTHNERRVIESKITSSNLDTNDDFVQKEISQVENERYVQEDRHHNKADEFEKHSSKEIKSEKASVKQSNRIQIEKEKRVELERREKEKMERNEKREDRKAVRQSSVKSLTEKYIKSASETSKSERHVYPKAGLILRTSTMKDSVSSLTRTDSEHSLGSDEEVVTTTTTEETDDGVKTTTTTTTRSGHTRGQERSFLDSSTKVTGVQDILTRMKNADIVIEEGDSSADTEARALLNKFLGATVLMAGMQGYVTEKPSGKVVIKELYSASLGLRYFSTFFVETVQTSGGKVTSSRRVEEFDIEQCWDERVLRKLLDECSDYEQRRRLRARIRTLMAEQEACASAVTEALAAAGETVDTEEQSGERGESLLLPLLQGLLQGGGQRLLAGLGAASHDVVADVRRSLQRLRLALAPPNDHPQARALLALADRLEDALDAADRLDGCKKKPRRRSRTSRHTVGVTREELEEARRLVDRDQLLPDSVKQVTPSTSSFTSSVPSTEDPSTPERKQSVDEQVCFHNAIESKEKVAPIAHNASYDKIPKINNDVCVVERRTTAPRKPDFFRHSIADTTHSEHPKSAAERWHSETKNSIAAIANKFDAKVQKEAPTPVRRAPINRPTVTIQNKEEDDLRRSSFYRPPPPGYNFAAPPPADDLSKPLSRFNNNKRNRMKRANTIDIGRPLGGYKIDSDTEDENMSNSTPKVPEFQPQTENDRKFLAFMQKNQENYRNGVVGQANWNNRFGNIKNTFERREREENNRSSSTSSSAKRFWQNTNESSYNPAPRPRKFLADITPEIVKPPWVSQRRDSLRSQVPQAPPQKLPQTQQSAELQPPNKQIVKPFVAKPIPVNQFSHAPMSAFKPPKKILSPTSVSPNVWSPPSSNIPVSPSIENSIAFSSVLNPLSPASTAPFKVLASEVNKTRKLQTVSKFENDKIETQAILIPKTYGYHQPTPPTHVPQNYPIKPIPSQNNLAAPELVKKLDESKILLSPQSLPPKIDAQQLQIEFYERQIREKHRREASNERRDIPTHKPPAPPAPVYTIVDYTPSSITSSFVPLQQTPDIEKAKAHKVDYLPDVVMNETSNYDYLTSPTSRISSVSPSKSKVPQEYQNGVTHKNDFEDGTTTEHDSVVTRVMRGPVRGAATITTGVRTRGAADNLRGMLDKFSSPKHEVISQIEKKKREIARNQVRLPAPPSARPGLSPLHAPSPPRPAHAPEHEGLPRSPAGLRSPALATSRESVISSESLGSRGSSPGSALARSGSWHRLSEFSPKASSPRKVVSRTKSMHILAIPKLYEGGIAHEELPEKKRTVEAYFTGQASPGRVTGGAVVGRVTRAAGVRVAPPPQYALGRSRTMPTVSELQFLDESNADDAFEDLVSALACVSFTEEEVTTVTSNVRRNSSEKTVSSSTTTIKSSKVIESMTRPAPKPVSPFAKFRQLEKQNSTNSPNISGFE</sequence>
<feature type="compositionally biased region" description="Basic and acidic residues" evidence="1">
    <location>
        <begin position="1000"/>
        <end position="1013"/>
    </location>
</feature>
<feature type="compositionally biased region" description="Basic and acidic residues" evidence="1">
    <location>
        <begin position="3104"/>
        <end position="3121"/>
    </location>
</feature>
<feature type="non-terminal residue" evidence="3">
    <location>
        <position position="4467"/>
    </location>
</feature>
<feature type="compositionally biased region" description="Low complexity" evidence="1">
    <location>
        <begin position="1840"/>
        <end position="1861"/>
    </location>
</feature>
<feature type="compositionally biased region" description="Basic and acidic residues" evidence="1">
    <location>
        <begin position="1739"/>
        <end position="1751"/>
    </location>
</feature>
<feature type="compositionally biased region" description="Basic and acidic residues" evidence="1">
    <location>
        <begin position="699"/>
        <end position="716"/>
    </location>
</feature>
<feature type="compositionally biased region" description="Basic and acidic residues" evidence="1">
    <location>
        <begin position="4029"/>
        <end position="4043"/>
    </location>
</feature>
<dbReference type="Pfam" id="PF12510">
    <property type="entry name" value="Smoothelin"/>
    <property type="match status" value="2"/>
</dbReference>
<feature type="compositionally biased region" description="Polar residues" evidence="1">
    <location>
        <begin position="1165"/>
        <end position="1185"/>
    </location>
</feature>
<evidence type="ECO:0000259" key="2">
    <source>
        <dbReference type="Pfam" id="PF12510"/>
    </source>
</evidence>
<feature type="compositionally biased region" description="Basic and acidic residues" evidence="1">
    <location>
        <begin position="2804"/>
        <end position="2817"/>
    </location>
</feature>
<feature type="compositionally biased region" description="Polar residues" evidence="1">
    <location>
        <begin position="1767"/>
        <end position="1779"/>
    </location>
</feature>
<feature type="region of interest" description="Disordered" evidence="1">
    <location>
        <begin position="3166"/>
        <end position="3214"/>
    </location>
</feature>
<feature type="region of interest" description="Disordered" evidence="1">
    <location>
        <begin position="3055"/>
        <end position="3092"/>
    </location>
</feature>
<feature type="region of interest" description="Disordered" evidence="1">
    <location>
        <begin position="4029"/>
        <end position="4053"/>
    </location>
</feature>
<feature type="region of interest" description="Disordered" evidence="1">
    <location>
        <begin position="2325"/>
        <end position="2362"/>
    </location>
</feature>
<evidence type="ECO:0000313" key="4">
    <source>
        <dbReference type="Proteomes" id="UP000838878"/>
    </source>
</evidence>
<feature type="compositionally biased region" description="Polar residues" evidence="1">
    <location>
        <begin position="1319"/>
        <end position="1328"/>
    </location>
</feature>
<protein>
    <recommendedName>
        <fullName evidence="2">Smoothelin domain-containing protein</fullName>
    </recommendedName>
</protein>
<feature type="region of interest" description="Disordered" evidence="1">
    <location>
        <begin position="1353"/>
        <end position="1375"/>
    </location>
</feature>
<feature type="compositionally biased region" description="Polar residues" evidence="1">
    <location>
        <begin position="1895"/>
        <end position="1908"/>
    </location>
</feature>
<feature type="compositionally biased region" description="Polar residues" evidence="1">
    <location>
        <begin position="677"/>
        <end position="696"/>
    </location>
</feature>
<feature type="compositionally biased region" description="Polar residues" evidence="1">
    <location>
        <begin position="1951"/>
        <end position="1961"/>
    </location>
</feature>
<feature type="compositionally biased region" description="Basic and acidic residues" evidence="1">
    <location>
        <begin position="385"/>
        <end position="403"/>
    </location>
</feature>
<proteinExistence type="predicted"/>
<dbReference type="PANTHER" id="PTHR24216:SF65">
    <property type="entry name" value="PAXILLIN-LIKE PROTEIN 1"/>
    <property type="match status" value="1"/>
</dbReference>
<feature type="region of interest" description="Disordered" evidence="1">
    <location>
        <begin position="4415"/>
        <end position="4467"/>
    </location>
</feature>
<feature type="region of interest" description="Disordered" evidence="1">
    <location>
        <begin position="1678"/>
        <end position="2010"/>
    </location>
</feature>
<feature type="compositionally biased region" description="Polar residues" evidence="1">
    <location>
        <begin position="3787"/>
        <end position="3796"/>
    </location>
</feature>
<feature type="region of interest" description="Disordered" evidence="1">
    <location>
        <begin position="522"/>
        <end position="834"/>
    </location>
</feature>
<feature type="compositionally biased region" description="Low complexity" evidence="1">
    <location>
        <begin position="627"/>
        <end position="641"/>
    </location>
</feature>
<feature type="compositionally biased region" description="Basic and acidic residues" evidence="1">
    <location>
        <begin position="1591"/>
        <end position="1601"/>
    </location>
</feature>
<feature type="region of interest" description="Disordered" evidence="1">
    <location>
        <begin position="4196"/>
        <end position="4295"/>
    </location>
</feature>
<feature type="region of interest" description="Disordered" evidence="1">
    <location>
        <begin position="3765"/>
        <end position="3802"/>
    </location>
</feature>
<accession>A0A8J9Y580</accession>
<feature type="compositionally biased region" description="Low complexity" evidence="1">
    <location>
        <begin position="4249"/>
        <end position="4274"/>
    </location>
</feature>
<feature type="region of interest" description="Disordered" evidence="1">
    <location>
        <begin position="2743"/>
        <end position="2839"/>
    </location>
</feature>
<feature type="compositionally biased region" description="Low complexity" evidence="1">
    <location>
        <begin position="1405"/>
        <end position="1420"/>
    </location>
</feature>
<dbReference type="InterPro" id="IPR022189">
    <property type="entry name" value="SMTN"/>
</dbReference>
<feature type="compositionally biased region" description="Basic and acidic residues" evidence="1">
    <location>
        <begin position="303"/>
        <end position="315"/>
    </location>
</feature>
<feature type="compositionally biased region" description="Low complexity" evidence="1">
    <location>
        <begin position="587"/>
        <end position="597"/>
    </location>
</feature>
<dbReference type="OrthoDB" id="6381429at2759"/>
<evidence type="ECO:0000313" key="3">
    <source>
        <dbReference type="EMBL" id="CAH0715211.1"/>
    </source>
</evidence>
<feature type="region of interest" description="Disordered" evidence="1">
    <location>
        <begin position="1279"/>
        <end position="1339"/>
    </location>
</feature>
<gene>
    <name evidence="3" type="ORF">BINO364_LOCUS2179</name>
</gene>
<feature type="compositionally biased region" description="Basic and acidic residues" evidence="1">
    <location>
        <begin position="1567"/>
        <end position="1577"/>
    </location>
</feature>
<dbReference type="PANTHER" id="PTHR24216">
    <property type="entry name" value="PAXILLIN-RELATED"/>
    <property type="match status" value="1"/>
</dbReference>
<feature type="domain" description="Smoothelin" evidence="2">
    <location>
        <begin position="3319"/>
        <end position="3356"/>
    </location>
</feature>
<feature type="compositionally biased region" description="Low complexity" evidence="1">
    <location>
        <begin position="1238"/>
        <end position="1249"/>
    </location>
</feature>
<feature type="compositionally biased region" description="Basic and acidic residues" evidence="1">
    <location>
        <begin position="2465"/>
        <end position="2480"/>
    </location>
</feature>
<feature type="compositionally biased region" description="Basic and acidic residues" evidence="1">
    <location>
        <begin position="1135"/>
        <end position="1164"/>
    </location>
</feature>
<feature type="compositionally biased region" description="Basic and acidic residues" evidence="1">
    <location>
        <begin position="1678"/>
        <end position="1695"/>
    </location>
</feature>
<feature type="compositionally biased region" description="Low complexity" evidence="1">
    <location>
        <begin position="4415"/>
        <end position="4434"/>
    </location>
</feature>
<feature type="compositionally biased region" description="Polar residues" evidence="1">
    <location>
        <begin position="1918"/>
        <end position="1936"/>
    </location>
</feature>
<reference evidence="3" key="1">
    <citation type="submission" date="2021-12" db="EMBL/GenBank/DDBJ databases">
        <authorList>
            <person name="Martin H S."/>
        </authorList>
    </citation>
    <scope>NUCLEOTIDE SEQUENCE</scope>
</reference>
<feature type="compositionally biased region" description="Polar residues" evidence="1">
    <location>
        <begin position="793"/>
        <end position="816"/>
    </location>
</feature>
<organism evidence="3 4">
    <name type="scientific">Brenthis ino</name>
    <name type="common">lesser marbled fritillary</name>
    <dbReference type="NCBI Taxonomy" id="405034"/>
    <lineage>
        <taxon>Eukaryota</taxon>
        <taxon>Metazoa</taxon>
        <taxon>Ecdysozoa</taxon>
        <taxon>Arthropoda</taxon>
        <taxon>Hexapoda</taxon>
        <taxon>Insecta</taxon>
        <taxon>Pterygota</taxon>
        <taxon>Neoptera</taxon>
        <taxon>Endopterygota</taxon>
        <taxon>Lepidoptera</taxon>
        <taxon>Glossata</taxon>
        <taxon>Ditrysia</taxon>
        <taxon>Papilionoidea</taxon>
        <taxon>Nymphalidae</taxon>
        <taxon>Heliconiinae</taxon>
        <taxon>Argynnini</taxon>
        <taxon>Brenthis</taxon>
    </lineage>
</organism>
<feature type="region of interest" description="Disordered" evidence="1">
    <location>
        <begin position="851"/>
        <end position="1071"/>
    </location>
</feature>
<feature type="compositionally biased region" description="Low complexity" evidence="1">
    <location>
        <begin position="524"/>
        <end position="558"/>
    </location>
</feature>
<feature type="compositionally biased region" description="Basic and acidic residues" evidence="1">
    <location>
        <begin position="3055"/>
        <end position="3085"/>
    </location>
</feature>
<feature type="compositionally biased region" description="Polar residues" evidence="1">
    <location>
        <begin position="915"/>
        <end position="948"/>
    </location>
</feature>
<feature type="region of interest" description="Disordered" evidence="1">
    <location>
        <begin position="2238"/>
        <end position="2275"/>
    </location>
</feature>
<feature type="compositionally biased region" description="Basic residues" evidence="1">
    <location>
        <begin position="3464"/>
        <end position="3474"/>
    </location>
</feature>
<feature type="region of interest" description="Disordered" evidence="1">
    <location>
        <begin position="1388"/>
        <end position="1428"/>
    </location>
</feature>
<feature type="domain" description="Smoothelin" evidence="2">
    <location>
        <begin position="2517"/>
        <end position="2551"/>
    </location>
</feature>
<evidence type="ECO:0000256" key="1">
    <source>
        <dbReference type="SAM" id="MobiDB-lite"/>
    </source>
</evidence>
<feature type="compositionally biased region" description="Basic and acidic residues" evidence="1">
    <location>
        <begin position="1391"/>
        <end position="1400"/>
    </location>
</feature>
<feature type="compositionally biased region" description="Basic and acidic residues" evidence="1">
    <location>
        <begin position="2630"/>
        <end position="2663"/>
    </location>
</feature>
<feature type="compositionally biased region" description="Polar residues" evidence="1">
    <location>
        <begin position="852"/>
        <end position="869"/>
    </location>
</feature>
<feature type="compositionally biased region" description="Basic and acidic residues" evidence="1">
    <location>
        <begin position="3765"/>
        <end position="3774"/>
    </location>
</feature>
<feature type="region of interest" description="Disordered" evidence="1">
    <location>
        <begin position="3496"/>
        <end position="3530"/>
    </location>
</feature>
<feature type="compositionally biased region" description="Basic and acidic residues" evidence="1">
    <location>
        <begin position="2503"/>
        <end position="2512"/>
    </location>
</feature>
<keyword evidence="4" id="KW-1185">Reference proteome</keyword>
<feature type="compositionally biased region" description="Low complexity" evidence="1">
    <location>
        <begin position="190"/>
        <end position="201"/>
    </location>
</feature>
<feature type="compositionally biased region" description="Polar residues" evidence="1">
    <location>
        <begin position="2559"/>
        <end position="2573"/>
    </location>
</feature>
<feature type="compositionally biased region" description="Basic and acidic residues" evidence="1">
    <location>
        <begin position="1822"/>
        <end position="1833"/>
    </location>
</feature>
<dbReference type="EMBL" id="OV170230">
    <property type="protein sequence ID" value="CAH0715211.1"/>
    <property type="molecule type" value="Genomic_DNA"/>
</dbReference>
<feature type="compositionally biased region" description="Polar residues" evidence="1">
    <location>
        <begin position="751"/>
        <end position="762"/>
    </location>
</feature>
<feature type="compositionally biased region" description="Polar residues" evidence="1">
    <location>
        <begin position="962"/>
        <end position="973"/>
    </location>
</feature>
<feature type="region of interest" description="Disordered" evidence="1">
    <location>
        <begin position="2552"/>
        <end position="2701"/>
    </location>
</feature>
<feature type="region of interest" description="Disordered" evidence="1">
    <location>
        <begin position="3463"/>
        <end position="3482"/>
    </location>
</feature>
<feature type="compositionally biased region" description="Basic and acidic residues" evidence="1">
    <location>
        <begin position="2238"/>
        <end position="2249"/>
    </location>
</feature>
<feature type="compositionally biased region" description="Polar residues" evidence="1">
    <location>
        <begin position="2687"/>
        <end position="2700"/>
    </location>
</feature>
<feature type="compositionally biased region" description="Basic and acidic residues" evidence="1">
    <location>
        <begin position="820"/>
        <end position="834"/>
    </location>
</feature>
<feature type="compositionally biased region" description="Basic and acidic residues" evidence="1">
    <location>
        <begin position="1302"/>
        <end position="1313"/>
    </location>
</feature>
<dbReference type="Proteomes" id="UP000838878">
    <property type="component" value="Chromosome 10"/>
</dbReference>
<feature type="region of interest" description="Disordered" evidence="1">
    <location>
        <begin position="3707"/>
        <end position="3726"/>
    </location>
</feature>
<feature type="compositionally biased region" description="Basic and acidic residues" evidence="1">
    <location>
        <begin position="765"/>
        <end position="783"/>
    </location>
</feature>
<feature type="compositionally biased region" description="Basic and acidic residues" evidence="1">
    <location>
        <begin position="1867"/>
        <end position="1889"/>
    </location>
</feature>
<feature type="region of interest" description="Disordered" evidence="1">
    <location>
        <begin position="179"/>
        <end position="206"/>
    </location>
</feature>
<feature type="compositionally biased region" description="Basic and acidic residues" evidence="1">
    <location>
        <begin position="2828"/>
        <end position="2839"/>
    </location>
</feature>
<feature type="compositionally biased region" description="Basic and acidic residues" evidence="1">
    <location>
        <begin position="949"/>
        <end position="958"/>
    </location>
</feature>
<feature type="region of interest" description="Disordered" evidence="1">
    <location>
        <begin position="381"/>
        <end position="416"/>
    </location>
</feature>
<feature type="compositionally biased region" description="Polar residues" evidence="1">
    <location>
        <begin position="4454"/>
        <end position="4467"/>
    </location>
</feature>
<feature type="compositionally biased region" description="Basic and acidic residues" evidence="1">
    <location>
        <begin position="1703"/>
        <end position="1718"/>
    </location>
</feature>
<feature type="region of interest" description="Disordered" evidence="1">
    <location>
        <begin position="287"/>
        <end position="335"/>
    </location>
</feature>
<feature type="region of interest" description="Disordered" evidence="1">
    <location>
        <begin position="2434"/>
        <end position="2512"/>
    </location>
</feature>
<feature type="region of interest" description="Disordered" evidence="1">
    <location>
        <begin position="1211"/>
        <end position="1252"/>
    </location>
</feature>
<feature type="region of interest" description="Disordered" evidence="1">
    <location>
        <begin position="1538"/>
        <end position="1643"/>
    </location>
</feature>
<feature type="region of interest" description="Disordered" evidence="1">
    <location>
        <begin position="1114"/>
        <end position="1188"/>
    </location>
</feature>
<feature type="compositionally biased region" description="Polar residues" evidence="1">
    <location>
        <begin position="2613"/>
        <end position="2626"/>
    </location>
</feature>
<feature type="compositionally biased region" description="Low complexity" evidence="1">
    <location>
        <begin position="1014"/>
        <end position="1025"/>
    </location>
</feature>
<feature type="compositionally biased region" description="Low complexity" evidence="1">
    <location>
        <begin position="3504"/>
        <end position="3518"/>
    </location>
</feature>